<comment type="similarity">
    <text evidence="2">Belongs to the bacterial solute-binding protein 5 family.</text>
</comment>
<evidence type="ECO:0000259" key="5">
    <source>
        <dbReference type="Pfam" id="PF00496"/>
    </source>
</evidence>
<gene>
    <name evidence="6" type="ORF">S01H1_51706</name>
</gene>
<evidence type="ECO:0000256" key="4">
    <source>
        <dbReference type="ARBA" id="ARBA00022729"/>
    </source>
</evidence>
<protein>
    <recommendedName>
        <fullName evidence="5">Solute-binding protein family 5 domain-containing protein</fullName>
    </recommendedName>
</protein>
<sequence length="254" mass="28255">ELQRVPMAVTFAFGFNHTGSPFDQVEARKAFCQSVDRVTLVNEVQQGLGVPTTSWLPQGLDPFFVADRGQDLAFEPSSALQLVLDPATGHAAYPAVKFSFANVDPNGTRVEFMQGQWKEYLGIDVKPDPLDPPAFGEAFGTGNFDLVFIGFGEDYHHPENWLLMWMTGADPGGYSNAEFDSTVEEALSESDPEKAAELWQEAERILVDEDVAVCPLFTDESVWLVKPYVRDFIMTGADSQPGDFFYWKTAILEH</sequence>
<keyword evidence="4" id="KW-0732">Signal</keyword>
<dbReference type="EMBL" id="BARS01033382">
    <property type="protein sequence ID" value="GAG25311.1"/>
    <property type="molecule type" value="Genomic_DNA"/>
</dbReference>
<evidence type="ECO:0000256" key="1">
    <source>
        <dbReference type="ARBA" id="ARBA00004196"/>
    </source>
</evidence>
<dbReference type="InterPro" id="IPR039424">
    <property type="entry name" value="SBP_5"/>
</dbReference>
<feature type="non-terminal residue" evidence="6">
    <location>
        <position position="1"/>
    </location>
</feature>
<evidence type="ECO:0000256" key="2">
    <source>
        <dbReference type="ARBA" id="ARBA00005695"/>
    </source>
</evidence>
<dbReference type="Pfam" id="PF00496">
    <property type="entry name" value="SBP_bac_5"/>
    <property type="match status" value="1"/>
</dbReference>
<reference evidence="6" key="1">
    <citation type="journal article" date="2014" name="Front. Microbiol.">
        <title>High frequency of phylogenetically diverse reductive dehalogenase-homologous genes in deep subseafloor sedimentary metagenomes.</title>
        <authorList>
            <person name="Kawai M."/>
            <person name="Futagami T."/>
            <person name="Toyoda A."/>
            <person name="Takaki Y."/>
            <person name="Nishi S."/>
            <person name="Hori S."/>
            <person name="Arai W."/>
            <person name="Tsubouchi T."/>
            <person name="Morono Y."/>
            <person name="Uchiyama I."/>
            <person name="Ito T."/>
            <person name="Fujiyama A."/>
            <person name="Inagaki F."/>
            <person name="Takami H."/>
        </authorList>
    </citation>
    <scope>NUCLEOTIDE SEQUENCE</scope>
    <source>
        <strain evidence="6">Expedition CK06-06</strain>
    </source>
</reference>
<dbReference type="GO" id="GO:0030313">
    <property type="term" value="C:cell envelope"/>
    <property type="evidence" value="ECO:0007669"/>
    <property type="project" value="UniProtKB-SubCell"/>
</dbReference>
<dbReference type="PANTHER" id="PTHR30290:SF10">
    <property type="entry name" value="PERIPLASMIC OLIGOPEPTIDE-BINDING PROTEIN-RELATED"/>
    <property type="match status" value="1"/>
</dbReference>
<comment type="caution">
    <text evidence="6">The sequence shown here is derived from an EMBL/GenBank/DDBJ whole genome shotgun (WGS) entry which is preliminary data.</text>
</comment>
<accession>X0XJZ0</accession>
<dbReference type="Gene3D" id="3.10.105.10">
    <property type="entry name" value="Dipeptide-binding Protein, Domain 3"/>
    <property type="match status" value="1"/>
</dbReference>
<name>X0XJZ0_9ZZZZ</name>
<evidence type="ECO:0000313" key="6">
    <source>
        <dbReference type="EMBL" id="GAG25311.1"/>
    </source>
</evidence>
<organism evidence="6">
    <name type="scientific">marine sediment metagenome</name>
    <dbReference type="NCBI Taxonomy" id="412755"/>
    <lineage>
        <taxon>unclassified sequences</taxon>
        <taxon>metagenomes</taxon>
        <taxon>ecological metagenomes</taxon>
    </lineage>
</organism>
<dbReference type="GO" id="GO:1904680">
    <property type="term" value="F:peptide transmembrane transporter activity"/>
    <property type="evidence" value="ECO:0007669"/>
    <property type="project" value="TreeGrafter"/>
</dbReference>
<dbReference type="InterPro" id="IPR000914">
    <property type="entry name" value="SBP_5_dom"/>
</dbReference>
<feature type="domain" description="Solute-binding protein family 5" evidence="5">
    <location>
        <begin position="5"/>
        <end position="170"/>
    </location>
</feature>
<dbReference type="GO" id="GO:0015833">
    <property type="term" value="P:peptide transport"/>
    <property type="evidence" value="ECO:0007669"/>
    <property type="project" value="TreeGrafter"/>
</dbReference>
<proteinExistence type="inferred from homology"/>
<dbReference type="AlphaFoldDB" id="X0XJZ0"/>
<keyword evidence="3" id="KW-0813">Transport</keyword>
<dbReference type="SUPFAM" id="SSF53850">
    <property type="entry name" value="Periplasmic binding protein-like II"/>
    <property type="match status" value="1"/>
</dbReference>
<dbReference type="Gene3D" id="3.40.190.10">
    <property type="entry name" value="Periplasmic binding protein-like II"/>
    <property type="match status" value="1"/>
</dbReference>
<comment type="subcellular location">
    <subcellularLocation>
        <location evidence="1">Cell envelope</location>
    </subcellularLocation>
</comment>
<evidence type="ECO:0000256" key="3">
    <source>
        <dbReference type="ARBA" id="ARBA00022448"/>
    </source>
</evidence>
<dbReference type="PANTHER" id="PTHR30290">
    <property type="entry name" value="PERIPLASMIC BINDING COMPONENT OF ABC TRANSPORTER"/>
    <property type="match status" value="1"/>
</dbReference>